<accession>A0A5J4RV20</accession>
<reference evidence="1" key="1">
    <citation type="submission" date="2019-03" db="EMBL/GenBank/DDBJ databases">
        <title>Single cell metagenomics reveals metabolic interactions within the superorganism composed of flagellate Streblomastix strix and complex community of Bacteroidetes bacteria on its surface.</title>
        <authorList>
            <person name="Treitli S.C."/>
            <person name="Kolisko M."/>
            <person name="Husnik F."/>
            <person name="Keeling P."/>
            <person name="Hampl V."/>
        </authorList>
    </citation>
    <scope>NUCLEOTIDE SEQUENCE</scope>
    <source>
        <strain evidence="1">STM</strain>
    </source>
</reference>
<sequence>MMDCSFGKITENNVANPKTALMKKKYNGENDFITKTEQQLITQCKAKGIVTTKGNGEAYNNVEKREKLRAYRF</sequence>
<organism evidence="1">
    <name type="scientific">termite gut metagenome</name>
    <dbReference type="NCBI Taxonomy" id="433724"/>
    <lineage>
        <taxon>unclassified sequences</taxon>
        <taxon>metagenomes</taxon>
        <taxon>organismal metagenomes</taxon>
    </lineage>
</organism>
<gene>
    <name evidence="1" type="ORF">EZS27_014382</name>
</gene>
<proteinExistence type="predicted"/>
<name>A0A5J4RV20_9ZZZZ</name>
<comment type="caution">
    <text evidence="1">The sequence shown here is derived from an EMBL/GenBank/DDBJ whole genome shotgun (WGS) entry which is preliminary data.</text>
</comment>
<dbReference type="AlphaFoldDB" id="A0A5J4RV20"/>
<dbReference type="EMBL" id="SNRY01000690">
    <property type="protein sequence ID" value="KAA6337549.1"/>
    <property type="molecule type" value="Genomic_DNA"/>
</dbReference>
<evidence type="ECO:0000313" key="1">
    <source>
        <dbReference type="EMBL" id="KAA6337549.1"/>
    </source>
</evidence>
<protein>
    <submittedName>
        <fullName evidence="1">Uncharacterized protein</fullName>
    </submittedName>
</protein>